<dbReference type="GO" id="GO:0033816">
    <property type="term" value="F:diaminobutyrate acetyltransferase activity"/>
    <property type="evidence" value="ECO:0007669"/>
    <property type="project" value="UniProtKB-EC"/>
</dbReference>
<dbReference type="EC" id="2.3.1.178" evidence="3 8"/>
<comment type="catalytic activity">
    <reaction evidence="7 8">
        <text>L-2,4-diaminobutanoate + acetyl-CoA = (2S)-4-acetamido-2-aminobutanoate + CoA + H(+)</text>
        <dbReference type="Rhea" id="RHEA:16901"/>
        <dbReference type="ChEBI" id="CHEBI:15378"/>
        <dbReference type="ChEBI" id="CHEBI:57287"/>
        <dbReference type="ChEBI" id="CHEBI:57288"/>
        <dbReference type="ChEBI" id="CHEBI:58761"/>
        <dbReference type="ChEBI" id="CHEBI:58929"/>
        <dbReference type="EC" id="2.3.1.178"/>
    </reaction>
</comment>
<evidence type="ECO:0000259" key="9">
    <source>
        <dbReference type="PROSITE" id="PS51186"/>
    </source>
</evidence>
<dbReference type="Pfam" id="PF00583">
    <property type="entry name" value="Acetyltransf_1"/>
    <property type="match status" value="1"/>
</dbReference>
<keyword evidence="6 8" id="KW-0012">Acyltransferase</keyword>
<organism evidence="10 11">
    <name type="scientific">Handelsmanbacteria sp. (strain RIFCSPLOWO2_12_FULL_64_10)</name>
    <dbReference type="NCBI Taxonomy" id="1817868"/>
    <lineage>
        <taxon>Bacteria</taxon>
        <taxon>Candidatus Handelsmaniibacteriota</taxon>
    </lineage>
</organism>
<dbReference type="UniPathway" id="UPA00067">
    <property type="reaction ID" value="UER00122"/>
</dbReference>
<dbReference type="PROSITE" id="PS51186">
    <property type="entry name" value="GNAT"/>
    <property type="match status" value="1"/>
</dbReference>
<evidence type="ECO:0000313" key="11">
    <source>
        <dbReference type="Proteomes" id="UP000178606"/>
    </source>
</evidence>
<dbReference type="AlphaFoldDB" id="A0A1F6D403"/>
<evidence type="ECO:0000256" key="2">
    <source>
        <dbReference type="ARBA" id="ARBA00010712"/>
    </source>
</evidence>
<evidence type="ECO:0000256" key="1">
    <source>
        <dbReference type="ARBA" id="ARBA00004978"/>
    </source>
</evidence>
<comment type="caution">
    <text evidence="10">The sequence shown here is derived from an EMBL/GenBank/DDBJ whole genome shotgun (WGS) entry which is preliminary data.</text>
</comment>
<dbReference type="Gene3D" id="3.40.630.30">
    <property type="match status" value="1"/>
</dbReference>
<evidence type="ECO:0000256" key="3">
    <source>
        <dbReference type="ARBA" id="ARBA00012355"/>
    </source>
</evidence>
<dbReference type="GO" id="GO:0019491">
    <property type="term" value="P:ectoine biosynthetic process"/>
    <property type="evidence" value="ECO:0007669"/>
    <property type="project" value="UniProtKB-UniPathway"/>
</dbReference>
<dbReference type="InterPro" id="IPR000182">
    <property type="entry name" value="GNAT_dom"/>
</dbReference>
<feature type="domain" description="N-acetyltransferase" evidence="9">
    <location>
        <begin position="9"/>
        <end position="162"/>
    </location>
</feature>
<evidence type="ECO:0000256" key="4">
    <source>
        <dbReference type="ARBA" id="ARBA00017935"/>
    </source>
</evidence>
<protein>
    <recommendedName>
        <fullName evidence="4 8">L-2,4-diaminobutyric acid acetyltransferase</fullName>
        <shortName evidence="8">DABA acetyltransferase</shortName>
        <ecNumber evidence="3 8">2.3.1.178</ecNumber>
    </recommendedName>
</protein>
<dbReference type="SUPFAM" id="SSF55729">
    <property type="entry name" value="Acyl-CoA N-acyltransferases (Nat)"/>
    <property type="match status" value="1"/>
</dbReference>
<dbReference type="InterPro" id="IPR016181">
    <property type="entry name" value="Acyl_CoA_acyltransferase"/>
</dbReference>
<sequence length="174" mass="19378">MTRTDEGPVAFRRPFLKDGAEMWRLVKASSPLDLNSCYAYLLLCHHFPETCVVAERGEEVVGFVSAYRPPASPEAIFVWQVAVRAEMRGRGLATSMLIELLRRRACRGVAFVEATVSPSNEASWALFHALARRLGARCEKKLLFPRGMFGEEGHEEEVLFRIGPFHPSAVAADG</sequence>
<proteinExistence type="inferred from homology"/>
<evidence type="ECO:0000256" key="6">
    <source>
        <dbReference type="ARBA" id="ARBA00023315"/>
    </source>
</evidence>
<dbReference type="EMBL" id="MFKF01000046">
    <property type="protein sequence ID" value="OGG56159.1"/>
    <property type="molecule type" value="Genomic_DNA"/>
</dbReference>
<comment type="function">
    <text evidence="8">Catalyzes the acetylation of L-2,4-diaminobutyrate (DABA) to gamma-N-acetyl-alpha,gamma-diaminobutyric acid (ADABA) with acetyl coenzyme A.</text>
</comment>
<dbReference type="InterPro" id="IPR012772">
    <property type="entry name" value="Ectoine_EctA"/>
</dbReference>
<accession>A0A1F6D403</accession>
<dbReference type="NCBIfam" id="TIGR02406">
    <property type="entry name" value="ectoine_EctA"/>
    <property type="match status" value="1"/>
</dbReference>
<evidence type="ECO:0000256" key="7">
    <source>
        <dbReference type="ARBA" id="ARBA00048924"/>
    </source>
</evidence>
<evidence type="ECO:0000256" key="5">
    <source>
        <dbReference type="ARBA" id="ARBA00022679"/>
    </source>
</evidence>
<dbReference type="CDD" id="cd04301">
    <property type="entry name" value="NAT_SF"/>
    <property type="match status" value="1"/>
</dbReference>
<comment type="similarity">
    <text evidence="2 8">Belongs to the acetyltransferase family. EctA subfamily.</text>
</comment>
<keyword evidence="5 8" id="KW-0808">Transferase</keyword>
<dbReference type="Proteomes" id="UP000178606">
    <property type="component" value="Unassembled WGS sequence"/>
</dbReference>
<evidence type="ECO:0000256" key="8">
    <source>
        <dbReference type="RuleBase" id="RU365045"/>
    </source>
</evidence>
<reference evidence="10 11" key="1">
    <citation type="journal article" date="2016" name="Nat. Commun.">
        <title>Thousands of microbial genomes shed light on interconnected biogeochemical processes in an aquifer system.</title>
        <authorList>
            <person name="Anantharaman K."/>
            <person name="Brown C.T."/>
            <person name="Hug L.A."/>
            <person name="Sharon I."/>
            <person name="Castelle C.J."/>
            <person name="Probst A.J."/>
            <person name="Thomas B.C."/>
            <person name="Singh A."/>
            <person name="Wilkins M.J."/>
            <person name="Karaoz U."/>
            <person name="Brodie E.L."/>
            <person name="Williams K.H."/>
            <person name="Hubbard S.S."/>
            <person name="Banfield J.F."/>
        </authorList>
    </citation>
    <scope>NUCLEOTIDE SEQUENCE [LARGE SCALE GENOMIC DNA]</scope>
    <source>
        <strain evidence="11">RIFCSPLOWO2_12_FULL_64_10</strain>
    </source>
</reference>
<comment type="pathway">
    <text evidence="1 8">Amine and polyamine biosynthesis; ectoine biosynthesis; L-ectoine from L-aspartate 4-semialdehyde: step 2/3.</text>
</comment>
<evidence type="ECO:0000313" key="10">
    <source>
        <dbReference type="EMBL" id="OGG56159.1"/>
    </source>
</evidence>
<name>A0A1F6D403_HANXR</name>
<gene>
    <name evidence="8" type="primary">ectA</name>
    <name evidence="10" type="ORF">A3F84_00705</name>
</gene>